<keyword evidence="1" id="KW-0732">Signal</keyword>
<dbReference type="EMBL" id="GL732524">
    <property type="protein sequence ID" value="EFX89625.1"/>
    <property type="molecule type" value="Genomic_DNA"/>
</dbReference>
<dbReference type="Proteomes" id="UP000000305">
    <property type="component" value="Unassembled WGS sequence"/>
</dbReference>
<reference evidence="2 3" key="1">
    <citation type="journal article" date="2011" name="Science">
        <title>The ecoresponsive genome of Daphnia pulex.</title>
        <authorList>
            <person name="Colbourne J.K."/>
            <person name="Pfrender M.E."/>
            <person name="Gilbert D."/>
            <person name="Thomas W.K."/>
            <person name="Tucker A."/>
            <person name="Oakley T.H."/>
            <person name="Tokishita S."/>
            <person name="Aerts A."/>
            <person name="Arnold G.J."/>
            <person name="Basu M.K."/>
            <person name="Bauer D.J."/>
            <person name="Caceres C.E."/>
            <person name="Carmel L."/>
            <person name="Casola C."/>
            <person name="Choi J.H."/>
            <person name="Detter J.C."/>
            <person name="Dong Q."/>
            <person name="Dusheyko S."/>
            <person name="Eads B.D."/>
            <person name="Frohlich T."/>
            <person name="Geiler-Samerotte K.A."/>
            <person name="Gerlach D."/>
            <person name="Hatcher P."/>
            <person name="Jogdeo S."/>
            <person name="Krijgsveld J."/>
            <person name="Kriventseva E.V."/>
            <person name="Kultz D."/>
            <person name="Laforsch C."/>
            <person name="Lindquist E."/>
            <person name="Lopez J."/>
            <person name="Manak J.R."/>
            <person name="Muller J."/>
            <person name="Pangilinan J."/>
            <person name="Patwardhan R.P."/>
            <person name="Pitluck S."/>
            <person name="Pritham E.J."/>
            <person name="Rechtsteiner A."/>
            <person name="Rho M."/>
            <person name="Rogozin I.B."/>
            <person name="Sakarya O."/>
            <person name="Salamov A."/>
            <person name="Schaack S."/>
            <person name="Shapiro H."/>
            <person name="Shiga Y."/>
            <person name="Skalitzky C."/>
            <person name="Smith Z."/>
            <person name="Souvorov A."/>
            <person name="Sung W."/>
            <person name="Tang Z."/>
            <person name="Tsuchiya D."/>
            <person name="Tu H."/>
            <person name="Vos H."/>
            <person name="Wang M."/>
            <person name="Wolf Y.I."/>
            <person name="Yamagata H."/>
            <person name="Yamada T."/>
            <person name="Ye Y."/>
            <person name="Shaw J.R."/>
            <person name="Andrews J."/>
            <person name="Crease T.J."/>
            <person name="Tang H."/>
            <person name="Lucas S.M."/>
            <person name="Robertson H.M."/>
            <person name="Bork P."/>
            <person name="Koonin E.V."/>
            <person name="Zdobnov E.M."/>
            <person name="Grigoriev I.V."/>
            <person name="Lynch M."/>
            <person name="Boore J.L."/>
        </authorList>
    </citation>
    <scope>NUCLEOTIDE SEQUENCE [LARGE SCALE GENOMIC DNA]</scope>
</reference>
<evidence type="ECO:0000256" key="1">
    <source>
        <dbReference type="SAM" id="SignalP"/>
    </source>
</evidence>
<dbReference type="KEGG" id="dpx:DAPPUDRAFT_94951"/>
<feature type="chain" id="PRO_5003236363" evidence="1">
    <location>
        <begin position="24"/>
        <end position="121"/>
    </location>
</feature>
<name>E9FTJ5_DAPPU</name>
<protein>
    <submittedName>
        <fullName evidence="2">Uncharacterized protein</fullName>
    </submittedName>
</protein>
<evidence type="ECO:0000313" key="2">
    <source>
        <dbReference type="EMBL" id="EFX89625.1"/>
    </source>
</evidence>
<dbReference type="HOGENOM" id="CLU_2040402_0_0_1"/>
<dbReference type="InParanoid" id="E9FTJ5"/>
<feature type="signal peptide" evidence="1">
    <location>
        <begin position="1"/>
        <end position="23"/>
    </location>
</feature>
<sequence length="121" mass="13706">MGRLALLMLCLSICLSYYASVSANQERDSRFWFRPSGKNDRCNRYNQLCPKLVFQQQVVPQVVQQQVVPEVVQQQVVPQVVQQQAVPEVVTQVPQVVQQQDATGAVPQQVVNVPVTQEDER</sequence>
<keyword evidence="3" id="KW-1185">Reference proteome</keyword>
<evidence type="ECO:0000313" key="3">
    <source>
        <dbReference type="Proteomes" id="UP000000305"/>
    </source>
</evidence>
<accession>E9FTJ5</accession>
<proteinExistence type="predicted"/>
<gene>
    <name evidence="2" type="ORF">DAPPUDRAFT_94951</name>
</gene>
<organism evidence="2 3">
    <name type="scientific">Daphnia pulex</name>
    <name type="common">Water flea</name>
    <dbReference type="NCBI Taxonomy" id="6669"/>
    <lineage>
        <taxon>Eukaryota</taxon>
        <taxon>Metazoa</taxon>
        <taxon>Ecdysozoa</taxon>
        <taxon>Arthropoda</taxon>
        <taxon>Crustacea</taxon>
        <taxon>Branchiopoda</taxon>
        <taxon>Diplostraca</taxon>
        <taxon>Cladocera</taxon>
        <taxon>Anomopoda</taxon>
        <taxon>Daphniidae</taxon>
        <taxon>Daphnia</taxon>
    </lineage>
</organism>
<dbReference type="AlphaFoldDB" id="E9FTJ5"/>